<sequence>MQPAQLRPAVFQVVFPRYAGNDPEEEKRWGVMAKSRYFYCLFLMNTLINIINFAPRELIDARFDGAQSSILVAVATGTLFIYLFTKVINKFPGQGLPEIFGSALPKLLAAPLIFVYAVLWYMAGALILLSFVDITLRFISPDTGPYAILFGFLAVVCLCSRIDSLSLLYGLEVTLGITLPLILYTTVKAIINPDFSWDAVLQVMTHSLHAPDMNSIAAATFTFSGYINLAVFNRVFHGLKLKHIWILSLEGFLVLAICFFVPIGYHGTVGIERHVYTWFTTADSIRIEAFLIERMLYIFYFAYITLSLVSAIIQWHVGKELLLSLLPSTAKKPKKKLRQEIVILVLFAAGALALMRMDQYDLNMLGVFLLHIRWYGELLLILLLFWCYWIVRRRRA</sequence>
<organism evidence="2 3">
    <name type="scientific">Paenibacillus phytohabitans</name>
    <dbReference type="NCBI Taxonomy" id="2654978"/>
    <lineage>
        <taxon>Bacteria</taxon>
        <taxon>Bacillati</taxon>
        <taxon>Bacillota</taxon>
        <taxon>Bacilli</taxon>
        <taxon>Bacillales</taxon>
        <taxon>Paenibacillaceae</taxon>
        <taxon>Paenibacillus</taxon>
    </lineage>
</organism>
<dbReference type="EMBL" id="WHOB01000094">
    <property type="protein sequence ID" value="NOU83622.1"/>
    <property type="molecule type" value="Genomic_DNA"/>
</dbReference>
<name>A0ABX1YRC4_9BACL</name>
<keyword evidence="1" id="KW-0812">Transmembrane</keyword>
<evidence type="ECO:0000313" key="2">
    <source>
        <dbReference type="EMBL" id="NOU83622.1"/>
    </source>
</evidence>
<accession>A0ABX1YRC4</accession>
<proteinExistence type="predicted"/>
<reference evidence="2 3" key="1">
    <citation type="submission" date="2019-10" db="EMBL/GenBank/DDBJ databases">
        <title>Description of Paenibacillus terricola sp. nov.</title>
        <authorList>
            <person name="Carlier A."/>
            <person name="Qi S."/>
        </authorList>
    </citation>
    <scope>NUCLEOTIDE SEQUENCE [LARGE SCALE GENOMIC DNA]</scope>
    <source>
        <strain evidence="2 3">LMG 31459</strain>
    </source>
</reference>
<feature type="transmembrane region" description="Helical" evidence="1">
    <location>
        <begin position="167"/>
        <end position="187"/>
    </location>
</feature>
<keyword evidence="1" id="KW-1133">Transmembrane helix</keyword>
<feature type="transmembrane region" description="Helical" evidence="1">
    <location>
        <begin position="337"/>
        <end position="354"/>
    </location>
</feature>
<dbReference type="Proteomes" id="UP000596857">
    <property type="component" value="Unassembled WGS sequence"/>
</dbReference>
<feature type="transmembrane region" description="Helical" evidence="1">
    <location>
        <begin position="106"/>
        <end position="131"/>
    </location>
</feature>
<protein>
    <submittedName>
        <fullName evidence="2">GerAB/ArcD/ProY family transporter</fullName>
    </submittedName>
</protein>
<gene>
    <name evidence="2" type="ORF">GC101_32705</name>
</gene>
<feature type="transmembrane region" description="Helical" evidence="1">
    <location>
        <begin position="37"/>
        <end position="54"/>
    </location>
</feature>
<feature type="transmembrane region" description="Helical" evidence="1">
    <location>
        <begin position="66"/>
        <end position="85"/>
    </location>
</feature>
<keyword evidence="3" id="KW-1185">Reference proteome</keyword>
<evidence type="ECO:0000256" key="1">
    <source>
        <dbReference type="SAM" id="Phobius"/>
    </source>
</evidence>
<comment type="caution">
    <text evidence="2">The sequence shown here is derived from an EMBL/GenBank/DDBJ whole genome shotgun (WGS) entry which is preliminary data.</text>
</comment>
<feature type="transmembrane region" description="Helical" evidence="1">
    <location>
        <begin position="297"/>
        <end position="317"/>
    </location>
</feature>
<feature type="transmembrane region" description="Helical" evidence="1">
    <location>
        <begin position="213"/>
        <end position="232"/>
    </location>
</feature>
<dbReference type="InterPro" id="IPR004761">
    <property type="entry name" value="Spore_GerAB"/>
</dbReference>
<feature type="transmembrane region" description="Helical" evidence="1">
    <location>
        <begin position="244"/>
        <end position="265"/>
    </location>
</feature>
<dbReference type="Pfam" id="PF03845">
    <property type="entry name" value="Spore_permease"/>
    <property type="match status" value="1"/>
</dbReference>
<keyword evidence="1" id="KW-0472">Membrane</keyword>
<evidence type="ECO:0000313" key="3">
    <source>
        <dbReference type="Proteomes" id="UP000596857"/>
    </source>
</evidence>
<feature type="transmembrane region" description="Helical" evidence="1">
    <location>
        <begin position="143"/>
        <end position="160"/>
    </location>
</feature>
<feature type="transmembrane region" description="Helical" evidence="1">
    <location>
        <begin position="374"/>
        <end position="391"/>
    </location>
</feature>